<comment type="caution">
    <text evidence="2">The sequence shown here is derived from an EMBL/GenBank/DDBJ whole genome shotgun (WGS) entry which is preliminary data.</text>
</comment>
<feature type="compositionally biased region" description="Acidic residues" evidence="1">
    <location>
        <begin position="225"/>
        <end position="243"/>
    </location>
</feature>
<dbReference type="RefSeq" id="WP_098007489.1">
    <property type="nucleotide sequence ID" value="NZ_NVMX01000360.1"/>
</dbReference>
<evidence type="ECO:0000313" key="3">
    <source>
        <dbReference type="Proteomes" id="UP000219922"/>
    </source>
</evidence>
<reference evidence="2 3" key="1">
    <citation type="submission" date="2017-09" db="EMBL/GenBank/DDBJ databases">
        <title>Large-scale bioinformatics analysis of Bacillus genomes uncovers conserved roles of natural products in bacterial physiology.</title>
        <authorList>
            <consortium name="Agbiome Team Llc"/>
            <person name="Bleich R.M."/>
            <person name="Grubbs K.J."/>
            <person name="Santa Maria K.C."/>
            <person name="Allen S.E."/>
            <person name="Farag S."/>
            <person name="Shank E.A."/>
            <person name="Bowers A."/>
        </authorList>
    </citation>
    <scope>NUCLEOTIDE SEQUENCE [LARGE SCALE GENOMIC DNA]</scope>
    <source>
        <strain evidence="2 3">AFS092789</strain>
    </source>
</reference>
<accession>A0A9X6SRI6</accession>
<dbReference type="AlphaFoldDB" id="A0A9X6SRI6"/>
<gene>
    <name evidence="2" type="ORF">CON36_36960</name>
</gene>
<organism evidence="2 3">
    <name type="scientific">Bacillus cereus</name>
    <dbReference type="NCBI Taxonomy" id="1396"/>
    <lineage>
        <taxon>Bacteria</taxon>
        <taxon>Bacillati</taxon>
        <taxon>Bacillota</taxon>
        <taxon>Bacilli</taxon>
        <taxon>Bacillales</taxon>
        <taxon>Bacillaceae</taxon>
        <taxon>Bacillus</taxon>
        <taxon>Bacillus cereus group</taxon>
    </lineage>
</organism>
<sequence>MTQTKTMKKTKRNVVLRNETTSSEGKGLELAMEFLDVLEGTTVWGKIRCLRKEYKDRREIMKKNNFKNETDDFRNTPFYYIDALSKLIRSLESETDKVYKSGDNVLVKSGDTWKKGVVSSYGMFSIKVATKNEELELHTLDILPYAKDIEEQIQLLTDWAEKGLIDASELEEIIESIKKSKEACDEEETEESDIAEEIHEEQTLPDEPVVDENTNKMALEQVVESPEEEEKEEEAEQQEEEKPEEEKVKEKEEEEIQKQSVEEIKTIEVTQTIVKRRGRQKKQETIVDEQLSLFAM</sequence>
<feature type="region of interest" description="Disordered" evidence="1">
    <location>
        <begin position="179"/>
        <end position="261"/>
    </location>
</feature>
<proteinExistence type="predicted"/>
<evidence type="ECO:0000313" key="2">
    <source>
        <dbReference type="EMBL" id="PDZ93855.1"/>
    </source>
</evidence>
<protein>
    <submittedName>
        <fullName evidence="2">Uncharacterized protein</fullName>
    </submittedName>
</protein>
<evidence type="ECO:0000256" key="1">
    <source>
        <dbReference type="SAM" id="MobiDB-lite"/>
    </source>
</evidence>
<dbReference type="EMBL" id="NVMX01000360">
    <property type="protein sequence ID" value="PDZ93855.1"/>
    <property type="molecule type" value="Genomic_DNA"/>
</dbReference>
<feature type="compositionally biased region" description="Acidic residues" evidence="1">
    <location>
        <begin position="184"/>
        <end position="195"/>
    </location>
</feature>
<feature type="compositionally biased region" description="Basic and acidic residues" evidence="1">
    <location>
        <begin position="244"/>
        <end position="261"/>
    </location>
</feature>
<dbReference type="Proteomes" id="UP000219922">
    <property type="component" value="Unassembled WGS sequence"/>
</dbReference>
<name>A0A9X6SRI6_BACCE</name>